<feature type="domain" description="HDOD" evidence="4">
    <location>
        <begin position="196"/>
        <end position="393"/>
    </location>
</feature>
<sequence>MTETKSLALVVDDEPLVRNLTVLALTREGFNCDSANDGAQAALMAAKTNYSVVVTDLKMPNRNGHALAVELLSLEARPAVVVLTGVTEPRIAKDLISRGVDDLVYKPIDYSVFGMKVRAIVDRLALTTVPASSGTSDCDDPAGKGSDVAGQPDQGPGRNIVPKQTNNSQTNSKPTSSAKFAPLTAGKIADRIQSEAFPVCDAAINVFRSASLDDLDASSLSNSISQSDFLSNEIVKLANNPFYNPKGVAIPDLSRAVVQVGQKRVGRLALAATAQAALSIDAPSPLNLRLIWAKGVAAGLAIEIMIEQGGHDAIADGLLMCATMQDSAQVALARLYPTRYQAMIDDCINTGISLSAAEENAFGKELRRIHANVLQASGMNESEIDVILHLRDDEATLSRLPTELQNRVQLVRLAGQVSPAVIGVWDPWDEVTIPNRGVVDLLQLWSIDDVIDKTRTNLHEINFGSVAAASSETNKPTPTELTYCDTASDGFDFLDSVVASIQPKVTRCLNPTAAQGTVLINCVGSRNADIPTMVNATKDANVFVAISHDDQAFYQNLPGSIEFPTSYGAFLNKLMPATS</sequence>
<dbReference type="Gene3D" id="1.10.3210.10">
    <property type="entry name" value="Hypothetical protein af1432"/>
    <property type="match status" value="1"/>
</dbReference>
<dbReference type="PANTHER" id="PTHR33525:SF3">
    <property type="entry name" value="RIBONUCLEASE Y"/>
    <property type="match status" value="1"/>
</dbReference>
<organism evidence="5 6">
    <name type="scientific">Neorhodopirellula lusitana</name>
    <dbReference type="NCBI Taxonomy" id="445327"/>
    <lineage>
        <taxon>Bacteria</taxon>
        <taxon>Pseudomonadati</taxon>
        <taxon>Planctomycetota</taxon>
        <taxon>Planctomycetia</taxon>
        <taxon>Pirellulales</taxon>
        <taxon>Pirellulaceae</taxon>
        <taxon>Neorhodopirellula</taxon>
    </lineage>
</organism>
<dbReference type="InterPro" id="IPR013976">
    <property type="entry name" value="HDOD"/>
</dbReference>
<accession>A0ABY1PRT5</accession>
<protein>
    <submittedName>
        <fullName evidence="5">Response regulator receiver domain-containing protein</fullName>
    </submittedName>
</protein>
<evidence type="ECO:0000256" key="2">
    <source>
        <dbReference type="SAM" id="MobiDB-lite"/>
    </source>
</evidence>
<gene>
    <name evidence="5" type="ORF">SAMN06265222_101524</name>
</gene>
<dbReference type="SMART" id="SM00448">
    <property type="entry name" value="REC"/>
    <property type="match status" value="1"/>
</dbReference>
<keyword evidence="6" id="KW-1185">Reference proteome</keyword>
<dbReference type="InterPro" id="IPR052340">
    <property type="entry name" value="RNase_Y/CdgJ"/>
</dbReference>
<reference evidence="5 6" key="1">
    <citation type="submission" date="2017-05" db="EMBL/GenBank/DDBJ databases">
        <authorList>
            <person name="Varghese N."/>
            <person name="Submissions S."/>
        </authorList>
    </citation>
    <scope>NUCLEOTIDE SEQUENCE [LARGE SCALE GENOMIC DNA]</scope>
    <source>
        <strain evidence="5 6">DSM 25457</strain>
    </source>
</reference>
<feature type="domain" description="Response regulatory" evidence="3">
    <location>
        <begin position="7"/>
        <end position="121"/>
    </location>
</feature>
<dbReference type="CDD" id="cd00156">
    <property type="entry name" value="REC"/>
    <property type="match status" value="1"/>
</dbReference>
<feature type="compositionally biased region" description="Polar residues" evidence="2">
    <location>
        <begin position="162"/>
        <end position="178"/>
    </location>
</feature>
<dbReference type="PROSITE" id="PS51833">
    <property type="entry name" value="HDOD"/>
    <property type="match status" value="1"/>
</dbReference>
<dbReference type="EMBL" id="FXUG01000001">
    <property type="protein sequence ID" value="SMP41052.1"/>
    <property type="molecule type" value="Genomic_DNA"/>
</dbReference>
<evidence type="ECO:0000256" key="1">
    <source>
        <dbReference type="PROSITE-ProRule" id="PRU00169"/>
    </source>
</evidence>
<dbReference type="Pfam" id="PF08668">
    <property type="entry name" value="HDOD"/>
    <property type="match status" value="1"/>
</dbReference>
<dbReference type="SUPFAM" id="SSF52172">
    <property type="entry name" value="CheY-like"/>
    <property type="match status" value="1"/>
</dbReference>
<dbReference type="SUPFAM" id="SSF109604">
    <property type="entry name" value="HD-domain/PDEase-like"/>
    <property type="match status" value="1"/>
</dbReference>
<feature type="modified residue" description="4-aspartylphosphate" evidence="1">
    <location>
        <position position="56"/>
    </location>
</feature>
<dbReference type="Pfam" id="PF00072">
    <property type="entry name" value="Response_reg"/>
    <property type="match status" value="1"/>
</dbReference>
<proteinExistence type="predicted"/>
<evidence type="ECO:0000313" key="5">
    <source>
        <dbReference type="EMBL" id="SMP41052.1"/>
    </source>
</evidence>
<dbReference type="Proteomes" id="UP001158067">
    <property type="component" value="Unassembled WGS sequence"/>
</dbReference>
<evidence type="ECO:0000313" key="6">
    <source>
        <dbReference type="Proteomes" id="UP001158067"/>
    </source>
</evidence>
<dbReference type="RefSeq" id="WP_283430753.1">
    <property type="nucleotide sequence ID" value="NZ_FXUG01000001.1"/>
</dbReference>
<comment type="caution">
    <text evidence="5">The sequence shown here is derived from an EMBL/GenBank/DDBJ whole genome shotgun (WGS) entry which is preliminary data.</text>
</comment>
<keyword evidence="1" id="KW-0597">Phosphoprotein</keyword>
<dbReference type="InterPro" id="IPR001789">
    <property type="entry name" value="Sig_transdc_resp-reg_receiver"/>
</dbReference>
<name>A0ABY1PRT5_9BACT</name>
<dbReference type="PANTHER" id="PTHR33525">
    <property type="match status" value="1"/>
</dbReference>
<dbReference type="PROSITE" id="PS50110">
    <property type="entry name" value="RESPONSE_REGULATORY"/>
    <property type="match status" value="1"/>
</dbReference>
<dbReference type="Gene3D" id="3.40.50.2300">
    <property type="match status" value="1"/>
</dbReference>
<evidence type="ECO:0000259" key="4">
    <source>
        <dbReference type="PROSITE" id="PS51833"/>
    </source>
</evidence>
<dbReference type="InterPro" id="IPR011006">
    <property type="entry name" value="CheY-like_superfamily"/>
</dbReference>
<feature type="region of interest" description="Disordered" evidence="2">
    <location>
        <begin position="130"/>
        <end position="179"/>
    </location>
</feature>
<evidence type="ECO:0000259" key="3">
    <source>
        <dbReference type="PROSITE" id="PS50110"/>
    </source>
</evidence>